<protein>
    <submittedName>
        <fullName evidence="1">Uncharacterized protein</fullName>
    </submittedName>
</protein>
<evidence type="ECO:0000313" key="2">
    <source>
        <dbReference type="Proteomes" id="UP000295310"/>
    </source>
</evidence>
<gene>
    <name evidence="1" type="ORF">ERX27_07610</name>
</gene>
<proteinExistence type="predicted"/>
<reference evidence="1 2" key="1">
    <citation type="submission" date="2019-01" db="EMBL/GenBank/DDBJ databases">
        <title>Draft genome sequences of the type strains of six Macrococcus species.</title>
        <authorList>
            <person name="Mazhar S."/>
            <person name="Altermann E."/>
            <person name="Hill C."/>
            <person name="Mcauliffe O."/>
        </authorList>
    </citation>
    <scope>NUCLEOTIDE SEQUENCE [LARGE SCALE GENOMIC DNA]</scope>
    <source>
        <strain evidence="1 2">CCM4811</strain>
    </source>
</reference>
<dbReference type="Proteomes" id="UP000295310">
    <property type="component" value="Unassembled WGS sequence"/>
</dbReference>
<sequence length="94" mass="10865">MVTMHGDIDLINQFDFKECPSKSLLQEWVLTKGDYKFMLVLTQSAWVVSTARFGMDGVGKVKQVSEEHYSYLRDALRDVEAFILNNNLEEMNND</sequence>
<name>A0A4R6BCY5_9STAP</name>
<comment type="caution">
    <text evidence="1">The sequence shown here is derived from an EMBL/GenBank/DDBJ whole genome shotgun (WGS) entry which is preliminary data.</text>
</comment>
<dbReference type="RefSeq" id="WP_208001770.1">
    <property type="nucleotide sequence ID" value="NZ_SCWA01000012.1"/>
</dbReference>
<evidence type="ECO:0000313" key="1">
    <source>
        <dbReference type="EMBL" id="TDL96713.1"/>
    </source>
</evidence>
<dbReference type="EMBL" id="SCWA01000012">
    <property type="protein sequence ID" value="TDL96713.1"/>
    <property type="molecule type" value="Genomic_DNA"/>
</dbReference>
<dbReference type="AlphaFoldDB" id="A0A4R6BCY5"/>
<accession>A0A4R6BCY5</accession>
<keyword evidence="2" id="KW-1185">Reference proteome</keyword>
<organism evidence="1 2">
    <name type="scientific">Macrococcus brunensis</name>
    <dbReference type="NCBI Taxonomy" id="198483"/>
    <lineage>
        <taxon>Bacteria</taxon>
        <taxon>Bacillati</taxon>
        <taxon>Bacillota</taxon>
        <taxon>Bacilli</taxon>
        <taxon>Bacillales</taxon>
        <taxon>Staphylococcaceae</taxon>
        <taxon>Macrococcus</taxon>
    </lineage>
</organism>